<dbReference type="OrthoDB" id="280055at2"/>
<dbReference type="Proteomes" id="UP000319908">
    <property type="component" value="Unassembled WGS sequence"/>
</dbReference>
<proteinExistence type="predicted"/>
<gene>
    <name evidence="1" type="ORF">Poly21_22810</name>
</gene>
<sequence>MTQIANCVRTFQVIAKVILILMCCQCLVAAQTVDTSRDPDISAIRNRFQQSAGEFAFEISNSGEKLQLLDRPVSNWSNPERKTPAGALFVWTLNGRPEMVMSTYPTDAVGNFEHEFQSLSVNELVGTLNGRLIWEPRGDAIQWQQVSDKIPVGKTPSMRLVQMRRIAGLYTASLKFGDQPNKLLRLQTTPLYRFDIEKLPHGVLDGAMFAFVQGTDPEVIMLVEARKNADGEELWFVSFARMTVVTAQVEYQSNVVWEVQWGRTGFDSHYNVFRSAN</sequence>
<organism evidence="1 2">
    <name type="scientific">Allorhodopirellula heiligendammensis</name>
    <dbReference type="NCBI Taxonomy" id="2714739"/>
    <lineage>
        <taxon>Bacteria</taxon>
        <taxon>Pseudomonadati</taxon>
        <taxon>Planctomycetota</taxon>
        <taxon>Planctomycetia</taxon>
        <taxon>Pirellulales</taxon>
        <taxon>Pirellulaceae</taxon>
        <taxon>Allorhodopirellula</taxon>
    </lineage>
</organism>
<reference evidence="1 2" key="1">
    <citation type="journal article" date="2020" name="Antonie Van Leeuwenhoek">
        <title>Rhodopirellula heiligendammensis sp. nov., Rhodopirellula pilleata sp. nov., and Rhodopirellula solitaria sp. nov. isolated from natural or artificial marine surfaces in Northern Germany and California, USA, and emended description of the genus Rhodopirellula.</title>
        <authorList>
            <person name="Kallscheuer N."/>
            <person name="Wiegand S."/>
            <person name="Jogler M."/>
            <person name="Boedeker C."/>
            <person name="Peeters S.H."/>
            <person name="Rast P."/>
            <person name="Heuer A."/>
            <person name="Jetten M.S.M."/>
            <person name="Rohde M."/>
            <person name="Jogler C."/>
        </authorList>
    </citation>
    <scope>NUCLEOTIDE SEQUENCE [LARGE SCALE GENOMIC DNA]</scope>
    <source>
        <strain evidence="1 2">Poly21</strain>
    </source>
</reference>
<evidence type="ECO:0000313" key="1">
    <source>
        <dbReference type="EMBL" id="TWU15089.1"/>
    </source>
</evidence>
<dbReference type="RefSeq" id="WP_146407047.1">
    <property type="nucleotide sequence ID" value="NZ_SJPU01000002.1"/>
</dbReference>
<name>A0A5C6BWN4_9BACT</name>
<evidence type="ECO:0000313" key="2">
    <source>
        <dbReference type="Proteomes" id="UP000319908"/>
    </source>
</evidence>
<keyword evidence="2" id="KW-1185">Reference proteome</keyword>
<dbReference type="AlphaFoldDB" id="A0A5C6BWN4"/>
<accession>A0A5C6BWN4</accession>
<protein>
    <submittedName>
        <fullName evidence="1">Uncharacterized protein</fullName>
    </submittedName>
</protein>
<dbReference type="EMBL" id="SJPU01000002">
    <property type="protein sequence ID" value="TWU15089.1"/>
    <property type="molecule type" value="Genomic_DNA"/>
</dbReference>
<comment type="caution">
    <text evidence="1">The sequence shown here is derived from an EMBL/GenBank/DDBJ whole genome shotgun (WGS) entry which is preliminary data.</text>
</comment>